<keyword evidence="1 4" id="KW-0808">Transferase</keyword>
<dbReference type="GO" id="GO:0016740">
    <property type="term" value="F:transferase activity"/>
    <property type="evidence" value="ECO:0007669"/>
    <property type="project" value="UniProtKB-KW"/>
</dbReference>
<dbReference type="Pfam" id="PF02709">
    <property type="entry name" value="Glyco_transf_7C"/>
    <property type="match status" value="1"/>
</dbReference>
<feature type="domain" description="Glycosyltransferase 2-like" evidence="2">
    <location>
        <begin position="11"/>
        <end position="116"/>
    </location>
</feature>
<proteinExistence type="predicted"/>
<dbReference type="InterPro" id="IPR027791">
    <property type="entry name" value="Galactosyl_T_C"/>
</dbReference>
<dbReference type="InterPro" id="IPR029044">
    <property type="entry name" value="Nucleotide-diphossugar_trans"/>
</dbReference>
<dbReference type="CDD" id="cd06420">
    <property type="entry name" value="GT2_Chondriotin_Pol_N"/>
    <property type="match status" value="1"/>
</dbReference>
<dbReference type="InterPro" id="IPR001173">
    <property type="entry name" value="Glyco_trans_2-like"/>
</dbReference>
<dbReference type="Gene3D" id="3.90.550.10">
    <property type="entry name" value="Spore Coat Polysaccharide Biosynthesis Protein SpsA, Chain A"/>
    <property type="match status" value="1"/>
</dbReference>
<evidence type="ECO:0000313" key="5">
    <source>
        <dbReference type="Proteomes" id="UP000297031"/>
    </source>
</evidence>
<dbReference type="AlphaFoldDB" id="A0A4P7VR52"/>
<sequence>MDRNNDMTTGVVISTYNNPEWLEKTLLGYMSQSCKADEIIIADDGSTDNTRKLIERYSTHLPIIHVWHEDNGFRKTEILNKAISAATADYLIFTDQDCIPRSDFIETHRRYAREGYFLSGGYFKLPMDISRDITPDDIASGRAFDLKWLRSRGLKCSFKCSKLVKSKPFTMLMNRITPARASWNGCNSSVWRKDIIKANGFDERMRYGGEDREFGERLVNSGMKSRQIRYSAILLHLDHNRPYKNEEAIEINRAIRRETKATRRMRTQFGIDKE</sequence>
<dbReference type="InterPro" id="IPR050834">
    <property type="entry name" value="Glycosyltransf_2"/>
</dbReference>
<evidence type="ECO:0000259" key="3">
    <source>
        <dbReference type="Pfam" id="PF02709"/>
    </source>
</evidence>
<accession>A0A4P7VR52</accession>
<feature type="domain" description="Galactosyltransferase C-terminal" evidence="3">
    <location>
        <begin position="184"/>
        <end position="231"/>
    </location>
</feature>
<protein>
    <submittedName>
        <fullName evidence="4">Glycosyltransferase</fullName>
    </submittedName>
</protein>
<dbReference type="EMBL" id="CP039393">
    <property type="protein sequence ID" value="QCD36700.1"/>
    <property type="molecule type" value="Genomic_DNA"/>
</dbReference>
<dbReference type="Proteomes" id="UP000297031">
    <property type="component" value="Chromosome"/>
</dbReference>
<keyword evidence="5" id="KW-1185">Reference proteome</keyword>
<organism evidence="4 5">
    <name type="scientific">Muribaculum gordoncarteri</name>
    <dbReference type="NCBI Taxonomy" id="2530390"/>
    <lineage>
        <taxon>Bacteria</taxon>
        <taxon>Pseudomonadati</taxon>
        <taxon>Bacteroidota</taxon>
        <taxon>Bacteroidia</taxon>
        <taxon>Bacteroidales</taxon>
        <taxon>Muribaculaceae</taxon>
        <taxon>Muribaculum</taxon>
    </lineage>
</organism>
<reference evidence="4 5" key="1">
    <citation type="submission" date="2019-02" db="EMBL/GenBank/DDBJ databases">
        <title>Isolation and identification of novel species under the genus Muribaculum.</title>
        <authorList>
            <person name="Miyake S."/>
            <person name="Ding Y."/>
            <person name="Low A."/>
            <person name="Soh M."/>
            <person name="Seedorf H."/>
        </authorList>
    </citation>
    <scope>NUCLEOTIDE SEQUENCE [LARGE SCALE GENOMIC DNA]</scope>
    <source>
        <strain evidence="4 5">TLL-A4</strain>
    </source>
</reference>
<name>A0A4P7VR52_9BACT</name>
<gene>
    <name evidence="4" type="ORF">E7746_12825</name>
</gene>
<dbReference type="Pfam" id="PF00535">
    <property type="entry name" value="Glycos_transf_2"/>
    <property type="match status" value="1"/>
</dbReference>
<dbReference type="PANTHER" id="PTHR43685:SF3">
    <property type="entry name" value="SLR2126 PROTEIN"/>
    <property type="match status" value="1"/>
</dbReference>
<evidence type="ECO:0000259" key="2">
    <source>
        <dbReference type="Pfam" id="PF00535"/>
    </source>
</evidence>
<dbReference type="RefSeq" id="WP_136411056.1">
    <property type="nucleotide sequence ID" value="NZ_CP039393.1"/>
</dbReference>
<evidence type="ECO:0000256" key="1">
    <source>
        <dbReference type="ARBA" id="ARBA00022679"/>
    </source>
</evidence>
<dbReference type="SUPFAM" id="SSF53448">
    <property type="entry name" value="Nucleotide-diphospho-sugar transferases"/>
    <property type="match status" value="1"/>
</dbReference>
<dbReference type="PANTHER" id="PTHR43685">
    <property type="entry name" value="GLYCOSYLTRANSFERASE"/>
    <property type="match status" value="1"/>
</dbReference>
<evidence type="ECO:0000313" key="4">
    <source>
        <dbReference type="EMBL" id="QCD36700.1"/>
    </source>
</evidence>
<dbReference type="OrthoDB" id="9815923at2"/>
<dbReference type="KEGG" id="mgod:E7746_12825"/>